<evidence type="ECO:0000259" key="2">
    <source>
        <dbReference type="Pfam" id="PF01755"/>
    </source>
</evidence>
<gene>
    <name evidence="3" type="ORF">GGI25_006032</name>
</gene>
<accession>A0A9W8FXL6</accession>
<dbReference type="Pfam" id="PF01755">
    <property type="entry name" value="Glyco_transf_25"/>
    <property type="match status" value="1"/>
</dbReference>
<organism evidence="3 4">
    <name type="scientific">Coemansia spiralis</name>
    <dbReference type="NCBI Taxonomy" id="417178"/>
    <lineage>
        <taxon>Eukaryota</taxon>
        <taxon>Fungi</taxon>
        <taxon>Fungi incertae sedis</taxon>
        <taxon>Zoopagomycota</taxon>
        <taxon>Kickxellomycotina</taxon>
        <taxon>Kickxellomycetes</taxon>
        <taxon>Kickxellales</taxon>
        <taxon>Kickxellaceae</taxon>
        <taxon>Coemansia</taxon>
    </lineage>
</organism>
<keyword evidence="1" id="KW-0472">Membrane</keyword>
<sequence>MKQKTMQLGFPLPVYTHHNTWTMVKRQFTQRRSAFPVVIAFSILLAFAYLSSYQTTAEDDTYHQSQNATLGFQKIYVLNMPSRIERRRNMKALAKFHGLQFDYAQTFDAGQANTLARASNYLINGTHLGCYLSHMHIYRHMVDEDIETALILEDDIDMELDLKKRHRQIMDEVYKRYKADWDMLYLGHCTSDSSEPAIAAFNATPPIDNGGLGGSIFIDPADRAAFLARGLTLYDAEYPMCLHAYAVTRECAKRLAVLLEERLKTLGQDIDLVLAVGVQFGFSTVLGTSPPYIVQIGRQELTSDLAQLKDGNTAQRLSQSTLFHLKLRTTNPQTLPPYIDWPWFTAQNK</sequence>
<dbReference type="OrthoDB" id="47375at2759"/>
<reference evidence="3" key="1">
    <citation type="submission" date="2022-07" db="EMBL/GenBank/DDBJ databases">
        <title>Phylogenomic reconstructions and comparative analyses of Kickxellomycotina fungi.</title>
        <authorList>
            <person name="Reynolds N.K."/>
            <person name="Stajich J.E."/>
            <person name="Barry K."/>
            <person name="Grigoriev I.V."/>
            <person name="Crous P."/>
            <person name="Smith M.E."/>
        </authorList>
    </citation>
    <scope>NUCLEOTIDE SEQUENCE</scope>
    <source>
        <strain evidence="3">NRRL 3115</strain>
    </source>
</reference>
<dbReference type="Proteomes" id="UP001151518">
    <property type="component" value="Unassembled WGS sequence"/>
</dbReference>
<keyword evidence="1" id="KW-1133">Transmembrane helix</keyword>
<evidence type="ECO:0000256" key="1">
    <source>
        <dbReference type="SAM" id="Phobius"/>
    </source>
</evidence>
<feature type="domain" description="Glycosyl transferase family 25" evidence="2">
    <location>
        <begin position="73"/>
        <end position="174"/>
    </location>
</feature>
<evidence type="ECO:0000313" key="3">
    <source>
        <dbReference type="EMBL" id="KAJ2669822.1"/>
    </source>
</evidence>
<dbReference type="AlphaFoldDB" id="A0A9W8FXL6"/>
<keyword evidence="1" id="KW-0812">Transmembrane</keyword>
<comment type="caution">
    <text evidence="3">The sequence shown here is derived from an EMBL/GenBank/DDBJ whole genome shotgun (WGS) entry which is preliminary data.</text>
</comment>
<protein>
    <recommendedName>
        <fullName evidence="2">Glycosyl transferase family 25 domain-containing protein</fullName>
    </recommendedName>
</protein>
<dbReference type="CDD" id="cd06532">
    <property type="entry name" value="Glyco_transf_25"/>
    <property type="match status" value="1"/>
</dbReference>
<feature type="transmembrane region" description="Helical" evidence="1">
    <location>
        <begin position="33"/>
        <end position="50"/>
    </location>
</feature>
<proteinExistence type="predicted"/>
<name>A0A9W8FXL6_9FUNG</name>
<dbReference type="EMBL" id="JANBTW010000140">
    <property type="protein sequence ID" value="KAJ2669822.1"/>
    <property type="molecule type" value="Genomic_DNA"/>
</dbReference>
<evidence type="ECO:0000313" key="4">
    <source>
        <dbReference type="Proteomes" id="UP001151518"/>
    </source>
</evidence>
<dbReference type="InterPro" id="IPR002654">
    <property type="entry name" value="Glyco_trans_25"/>
</dbReference>